<dbReference type="AlphaFoldDB" id="A0A3G9JTI4"/>
<keyword evidence="2" id="KW-1185">Reference proteome</keyword>
<dbReference type="GO" id="GO:0016990">
    <property type="term" value="F:arginine deiminase activity"/>
    <property type="evidence" value="ECO:0007669"/>
    <property type="project" value="TreeGrafter"/>
</dbReference>
<dbReference type="Gene3D" id="3.75.10.10">
    <property type="entry name" value="L-arginine/glycine Amidinotransferase, Chain A"/>
    <property type="match status" value="1"/>
</dbReference>
<dbReference type="RefSeq" id="WP_125120554.1">
    <property type="nucleotide sequence ID" value="NZ_AP019309.1"/>
</dbReference>
<accession>A0A3G9JTI4</accession>
<dbReference type="Proteomes" id="UP000268059">
    <property type="component" value="Chromosome"/>
</dbReference>
<dbReference type="SUPFAM" id="SSF55909">
    <property type="entry name" value="Pentein"/>
    <property type="match status" value="1"/>
</dbReference>
<proteinExistence type="predicted"/>
<protein>
    <submittedName>
        <fullName evidence="1">Nitrate reductase</fullName>
    </submittedName>
</protein>
<sequence length="278" mass="31645">MYVTNGTDVLTRVLVSKPDYLKAARINEIAKRWDLDLDLEKMKKEHQLFTDAYAKAGVKVEYLDSDPKRPNSVFSRDFGGCVREGYVMGRFKLPIRYKEHEDYKKKMADLGIPCLGEVKHGFFEGGDFMFINDHTIAIGMLDRTNEEGFEELKAILNPLGYALIPVKADPRYLHLDMCFNLVDPTIAVAYVDGLPKEFIARMQDLGIRFVTVEEEDIFHHGCNLQAIGDHRVLSLASNKKVNKQLTEMGMQVIELEITEILKAGGGPHCMSFPLERRK</sequence>
<reference evidence="1 2" key="1">
    <citation type="submission" date="2018-11" db="EMBL/GenBank/DDBJ databases">
        <title>Novel Erysipelotrichaceae bacterium isolated from small intestine of a swine.</title>
        <authorList>
            <person name="Kim J.S."/>
            <person name="Choe H."/>
            <person name="Lee Y.R."/>
            <person name="Kim K.M."/>
            <person name="Park D.S."/>
        </authorList>
    </citation>
    <scope>NUCLEOTIDE SEQUENCE [LARGE SCALE GENOMIC DNA]</scope>
    <source>
        <strain evidence="1 2">SG0102</strain>
    </source>
</reference>
<dbReference type="KEGG" id="ebm:SG0102_28020"/>
<dbReference type="Pfam" id="PF19420">
    <property type="entry name" value="DDAH_eukar"/>
    <property type="match status" value="1"/>
</dbReference>
<evidence type="ECO:0000313" key="2">
    <source>
        <dbReference type="Proteomes" id="UP000268059"/>
    </source>
</evidence>
<dbReference type="InParanoid" id="A0A3G9JTI4"/>
<dbReference type="PANTHER" id="PTHR47271:SF2">
    <property type="entry name" value="ARGININE DEIMINASE"/>
    <property type="match status" value="1"/>
</dbReference>
<dbReference type="OrthoDB" id="9807502at2"/>
<evidence type="ECO:0000313" key="1">
    <source>
        <dbReference type="EMBL" id="BBH27868.1"/>
    </source>
</evidence>
<dbReference type="GO" id="GO:0019546">
    <property type="term" value="P:L-arginine deiminase pathway"/>
    <property type="evidence" value="ECO:0007669"/>
    <property type="project" value="TreeGrafter"/>
</dbReference>
<dbReference type="EMBL" id="AP019309">
    <property type="protein sequence ID" value="BBH27868.1"/>
    <property type="molecule type" value="Genomic_DNA"/>
</dbReference>
<dbReference type="PANTHER" id="PTHR47271">
    <property type="entry name" value="ARGININE DEIMINASE"/>
    <property type="match status" value="1"/>
</dbReference>
<dbReference type="FunCoup" id="A0A3G9JTI4">
    <property type="interactions" value="17"/>
</dbReference>
<organism evidence="1 2">
    <name type="scientific">Intestinibaculum porci</name>
    <dbReference type="NCBI Taxonomy" id="2487118"/>
    <lineage>
        <taxon>Bacteria</taxon>
        <taxon>Bacillati</taxon>
        <taxon>Bacillota</taxon>
        <taxon>Erysipelotrichia</taxon>
        <taxon>Erysipelotrichales</taxon>
        <taxon>Erysipelotrichaceae</taxon>
        <taxon>Intestinibaculum</taxon>
    </lineage>
</organism>
<gene>
    <name evidence="1" type="ORF">SG0102_28020</name>
</gene>
<name>A0A3G9JTI4_9FIRM</name>